<feature type="transmembrane region" description="Helical" evidence="7">
    <location>
        <begin position="241"/>
        <end position="263"/>
    </location>
</feature>
<comment type="catalytic activity">
    <reaction evidence="7">
        <text>L-cysteinyl-[prolipoprotein] + a 1,2-diacyl-sn-glycero-3-phospho-(1'-sn-glycerol) = an S-1,2-diacyl-sn-glyceryl-L-cysteinyl-[prolipoprotein] + sn-glycerol 1-phosphate + H(+)</text>
        <dbReference type="Rhea" id="RHEA:56712"/>
        <dbReference type="Rhea" id="RHEA-COMP:14679"/>
        <dbReference type="Rhea" id="RHEA-COMP:14680"/>
        <dbReference type="ChEBI" id="CHEBI:15378"/>
        <dbReference type="ChEBI" id="CHEBI:29950"/>
        <dbReference type="ChEBI" id="CHEBI:57685"/>
        <dbReference type="ChEBI" id="CHEBI:64716"/>
        <dbReference type="ChEBI" id="CHEBI:140658"/>
        <dbReference type="EC" id="2.5.1.145"/>
    </reaction>
</comment>
<evidence type="ECO:0000256" key="4">
    <source>
        <dbReference type="ARBA" id="ARBA00022692"/>
    </source>
</evidence>
<keyword evidence="2 7" id="KW-1003">Cell membrane</keyword>
<evidence type="ECO:0000256" key="5">
    <source>
        <dbReference type="ARBA" id="ARBA00022989"/>
    </source>
</evidence>
<feature type="transmembrane region" description="Helical" evidence="7">
    <location>
        <begin position="128"/>
        <end position="147"/>
    </location>
</feature>
<feature type="transmembrane region" description="Helical" evidence="7">
    <location>
        <begin position="208"/>
        <end position="229"/>
    </location>
</feature>
<keyword evidence="3 7" id="KW-0808">Transferase</keyword>
<evidence type="ECO:0000256" key="1">
    <source>
        <dbReference type="ARBA" id="ARBA00007150"/>
    </source>
</evidence>
<sequence length="287" mass="31521">MWLDALYHSLNPIAFQLGPVVVRWYGLAYFFGFICAAYVIYRTARRWGTDLSVDDVTTVIVSIAFGVIIGARLFYVIFYGDGYYLANPIKILATNEGGMSFHGGLVGAVVGGALACRRLHFSIPTMCDLAACGAPLGLFFGRCANFVNGELWGKPTDLPWGVMFSDAGGGSVYRHPSQLYEAILEGLVIFAVLFVLSRKRPARPQGTFIGTFLMLYGVFRFAIEFVRLPDEQLGYLLGTNWLTMGQCLSVPVFLAGVAVLVVAHRLNRPQEGFLDVAEGDGQFVRNE</sequence>
<dbReference type="Proteomes" id="UP000199135">
    <property type="component" value="Unassembled WGS sequence"/>
</dbReference>
<proteinExistence type="inferred from homology"/>
<dbReference type="PROSITE" id="PS01311">
    <property type="entry name" value="LGT"/>
    <property type="match status" value="1"/>
</dbReference>
<dbReference type="EC" id="2.5.1.145" evidence="7"/>
<feature type="binding site" evidence="7">
    <location>
        <position position="142"/>
    </location>
    <ligand>
        <name>a 1,2-diacyl-sn-glycero-3-phospho-(1'-sn-glycerol)</name>
        <dbReference type="ChEBI" id="CHEBI:64716"/>
    </ligand>
</feature>
<keyword evidence="6 7" id="KW-0472">Membrane</keyword>
<comment type="caution">
    <text evidence="8">The sequence shown here is derived from an EMBL/GenBank/DDBJ whole genome shotgun (WGS) entry which is preliminary data.</text>
</comment>
<keyword evidence="9" id="KW-1185">Reference proteome</keyword>
<name>A0A1H6HS62_9ACTN</name>
<dbReference type="PANTHER" id="PTHR30589:SF0">
    <property type="entry name" value="PHOSPHATIDYLGLYCEROL--PROLIPOPROTEIN DIACYLGLYCERYL TRANSFERASE"/>
    <property type="match status" value="1"/>
</dbReference>
<gene>
    <name evidence="7" type="primary">lgt</name>
    <name evidence="8" type="ORF">SAMN05216447_101264</name>
</gene>
<accession>A0A1H6HS62</accession>
<keyword evidence="5 7" id="KW-1133">Transmembrane helix</keyword>
<dbReference type="NCBIfam" id="TIGR00544">
    <property type="entry name" value="lgt"/>
    <property type="match status" value="1"/>
</dbReference>
<feature type="transmembrane region" description="Helical" evidence="7">
    <location>
        <begin position="56"/>
        <end position="79"/>
    </location>
</feature>
<comment type="subcellular location">
    <subcellularLocation>
        <location evidence="7">Cell membrane</location>
        <topology evidence="7">Multi-pass membrane protein</topology>
    </subcellularLocation>
</comment>
<protein>
    <recommendedName>
        <fullName evidence="7">Phosphatidylglycerol--prolipoprotein diacylglyceryl transferase</fullName>
        <ecNumber evidence="7">2.5.1.145</ecNumber>
    </recommendedName>
</protein>
<dbReference type="HAMAP" id="MF_01147">
    <property type="entry name" value="Lgt"/>
    <property type="match status" value="1"/>
</dbReference>
<comment type="pathway">
    <text evidence="7">Protein modification; lipoprotein biosynthesis (diacylglyceryl transfer).</text>
</comment>
<dbReference type="EMBL" id="FNWT01000001">
    <property type="protein sequence ID" value="SEH38685.1"/>
    <property type="molecule type" value="Genomic_DNA"/>
</dbReference>
<dbReference type="InterPro" id="IPR001640">
    <property type="entry name" value="Lgt"/>
</dbReference>
<evidence type="ECO:0000256" key="2">
    <source>
        <dbReference type="ARBA" id="ARBA00022475"/>
    </source>
</evidence>
<feature type="transmembrane region" description="Helical" evidence="7">
    <location>
        <begin position="99"/>
        <end position="116"/>
    </location>
</feature>
<keyword evidence="4 7" id="KW-0812">Transmembrane</keyword>
<reference evidence="8 9" key="1">
    <citation type="submission" date="2016-10" db="EMBL/GenBank/DDBJ databases">
        <authorList>
            <person name="Varghese N."/>
            <person name="Submissions S."/>
        </authorList>
    </citation>
    <scope>NUCLEOTIDE SEQUENCE [LARGE SCALE GENOMIC DNA]</scope>
    <source>
        <strain evidence="8 9">WCP15</strain>
    </source>
</reference>
<feature type="transmembrane region" description="Helical" evidence="7">
    <location>
        <begin position="24"/>
        <end position="44"/>
    </location>
</feature>
<evidence type="ECO:0000256" key="6">
    <source>
        <dbReference type="ARBA" id="ARBA00023136"/>
    </source>
</evidence>
<evidence type="ECO:0000256" key="3">
    <source>
        <dbReference type="ARBA" id="ARBA00022679"/>
    </source>
</evidence>
<dbReference type="GO" id="GO:0016740">
    <property type="term" value="F:transferase activity"/>
    <property type="evidence" value="ECO:0007669"/>
    <property type="project" value="UniProtKB-KW"/>
</dbReference>
<evidence type="ECO:0000313" key="9">
    <source>
        <dbReference type="Proteomes" id="UP000199135"/>
    </source>
</evidence>
<dbReference type="Pfam" id="PF01790">
    <property type="entry name" value="LGT"/>
    <property type="match status" value="1"/>
</dbReference>
<comment type="similarity">
    <text evidence="1 7">Belongs to the Lgt family.</text>
</comment>
<organism evidence="8 9">
    <name type="scientific">Parafannyhessea umbonata</name>
    <dbReference type="NCBI Taxonomy" id="604330"/>
    <lineage>
        <taxon>Bacteria</taxon>
        <taxon>Bacillati</taxon>
        <taxon>Actinomycetota</taxon>
        <taxon>Coriobacteriia</taxon>
        <taxon>Coriobacteriales</taxon>
        <taxon>Atopobiaceae</taxon>
        <taxon>Parafannyhessea</taxon>
    </lineage>
</organism>
<comment type="function">
    <text evidence="7">Catalyzes the transfer of the diacylglyceryl group from phosphatidylglycerol to the sulfhydryl group of the N-terminal cysteine of a prolipoprotein, the first step in the formation of mature lipoproteins.</text>
</comment>
<feature type="transmembrane region" description="Helical" evidence="7">
    <location>
        <begin position="179"/>
        <end position="196"/>
    </location>
</feature>
<dbReference type="PANTHER" id="PTHR30589">
    <property type="entry name" value="PROLIPOPROTEIN DIACYLGLYCERYL TRANSFERASE"/>
    <property type="match status" value="1"/>
</dbReference>
<evidence type="ECO:0000313" key="8">
    <source>
        <dbReference type="EMBL" id="SEH38685.1"/>
    </source>
</evidence>
<dbReference type="RefSeq" id="WP_078686489.1">
    <property type="nucleotide sequence ID" value="NZ_FNWT01000001.1"/>
</dbReference>
<evidence type="ECO:0000256" key="7">
    <source>
        <dbReference type="HAMAP-Rule" id="MF_01147"/>
    </source>
</evidence>